<dbReference type="Proteomes" id="UP000237000">
    <property type="component" value="Unassembled WGS sequence"/>
</dbReference>
<keyword evidence="9" id="KW-1185">Reference proteome</keyword>
<dbReference type="InterPro" id="IPR045265">
    <property type="entry name" value="AIR12_DOMON"/>
</dbReference>
<comment type="subcellular location">
    <subcellularLocation>
        <location evidence="1">Membrane</location>
    </subcellularLocation>
</comment>
<dbReference type="Pfam" id="PF04526">
    <property type="entry name" value="DUF568"/>
    <property type="match status" value="1"/>
</dbReference>
<sequence>MAIISRQALVICVLIQQVLTSLAQTCSNHTFSANRHFSSCRDLPVLQAQLFWSYIPSTRSVNIAYKAAQESTGWVAWAVNPTGTGMVGSQAIIAFHNSNGNLTAYPTAITSYSPSMQPSSLSFQVANISAVYAKGEMTIFAVVGPLANVTSVNLVWQAGNSVSGNIPQAHPISGPNIQAMTTIDFLSA</sequence>
<organism evidence="8 9">
    <name type="scientific">Trema orientale</name>
    <name type="common">Charcoal tree</name>
    <name type="synonym">Celtis orientalis</name>
    <dbReference type="NCBI Taxonomy" id="63057"/>
    <lineage>
        <taxon>Eukaryota</taxon>
        <taxon>Viridiplantae</taxon>
        <taxon>Streptophyta</taxon>
        <taxon>Embryophyta</taxon>
        <taxon>Tracheophyta</taxon>
        <taxon>Spermatophyta</taxon>
        <taxon>Magnoliopsida</taxon>
        <taxon>eudicotyledons</taxon>
        <taxon>Gunneridae</taxon>
        <taxon>Pentapetalae</taxon>
        <taxon>rosids</taxon>
        <taxon>fabids</taxon>
        <taxon>Rosales</taxon>
        <taxon>Cannabaceae</taxon>
        <taxon>Trema</taxon>
    </lineage>
</organism>
<dbReference type="OrthoDB" id="19261at2759"/>
<evidence type="ECO:0000313" key="8">
    <source>
        <dbReference type="EMBL" id="PON77137.1"/>
    </source>
</evidence>
<keyword evidence="4" id="KW-0249">Electron transport</keyword>
<dbReference type="PROSITE" id="PS50836">
    <property type="entry name" value="DOMON"/>
    <property type="match status" value="1"/>
</dbReference>
<protein>
    <submittedName>
        <fullName evidence="8">DOMON domain containing protein</fullName>
    </submittedName>
</protein>
<gene>
    <name evidence="8" type="ORF">TorRG33x02_241090</name>
</gene>
<comment type="caution">
    <text evidence="8">The sequence shown here is derived from an EMBL/GenBank/DDBJ whole genome shotgun (WGS) entry which is preliminary data.</text>
</comment>
<name>A0A2P5DV30_TREOI</name>
<evidence type="ECO:0000256" key="1">
    <source>
        <dbReference type="ARBA" id="ARBA00004370"/>
    </source>
</evidence>
<evidence type="ECO:0000256" key="2">
    <source>
        <dbReference type="ARBA" id="ARBA00022448"/>
    </source>
</evidence>
<dbReference type="EMBL" id="JXTC01000247">
    <property type="protein sequence ID" value="PON77137.1"/>
    <property type="molecule type" value="Genomic_DNA"/>
</dbReference>
<evidence type="ECO:0000256" key="6">
    <source>
        <dbReference type="SAM" id="SignalP"/>
    </source>
</evidence>
<evidence type="ECO:0000313" key="9">
    <source>
        <dbReference type="Proteomes" id="UP000237000"/>
    </source>
</evidence>
<dbReference type="PANTHER" id="PTHR23130:SF159">
    <property type="entry name" value="OS08G0335600 PROTEIN"/>
    <property type="match status" value="1"/>
</dbReference>
<evidence type="ECO:0000256" key="4">
    <source>
        <dbReference type="ARBA" id="ARBA00022982"/>
    </source>
</evidence>
<evidence type="ECO:0000259" key="7">
    <source>
        <dbReference type="PROSITE" id="PS50836"/>
    </source>
</evidence>
<feature type="domain" description="DOMON" evidence="7">
    <location>
        <begin position="46"/>
        <end position="159"/>
    </location>
</feature>
<dbReference type="AlphaFoldDB" id="A0A2P5DV30"/>
<accession>A0A2P5DV30</accession>
<feature type="signal peptide" evidence="6">
    <location>
        <begin position="1"/>
        <end position="23"/>
    </location>
</feature>
<reference evidence="9" key="1">
    <citation type="submission" date="2016-06" db="EMBL/GenBank/DDBJ databases">
        <title>Parallel loss of symbiosis genes in relatives of nitrogen-fixing non-legume Parasponia.</title>
        <authorList>
            <person name="Van Velzen R."/>
            <person name="Holmer R."/>
            <person name="Bu F."/>
            <person name="Rutten L."/>
            <person name="Van Zeijl A."/>
            <person name="Liu W."/>
            <person name="Santuari L."/>
            <person name="Cao Q."/>
            <person name="Sharma T."/>
            <person name="Shen D."/>
            <person name="Roswanjaya Y."/>
            <person name="Wardhani T."/>
            <person name="Kalhor M.S."/>
            <person name="Jansen J."/>
            <person name="Van den Hoogen J."/>
            <person name="Gungor B."/>
            <person name="Hartog M."/>
            <person name="Hontelez J."/>
            <person name="Verver J."/>
            <person name="Yang W.-C."/>
            <person name="Schijlen E."/>
            <person name="Repin R."/>
            <person name="Schilthuizen M."/>
            <person name="Schranz E."/>
            <person name="Heidstra R."/>
            <person name="Miyata K."/>
            <person name="Fedorova E."/>
            <person name="Kohlen W."/>
            <person name="Bisseling T."/>
            <person name="Smit S."/>
            <person name="Geurts R."/>
        </authorList>
    </citation>
    <scope>NUCLEOTIDE SEQUENCE [LARGE SCALE GENOMIC DNA]</scope>
    <source>
        <strain evidence="9">cv. RG33-2</strain>
    </source>
</reference>
<dbReference type="GO" id="GO:0016020">
    <property type="term" value="C:membrane"/>
    <property type="evidence" value="ECO:0007669"/>
    <property type="project" value="UniProtKB-SubCell"/>
</dbReference>
<keyword evidence="3 6" id="KW-0732">Signal</keyword>
<dbReference type="CDD" id="cd09629">
    <property type="entry name" value="DOMON_CIL1_like"/>
    <property type="match status" value="1"/>
</dbReference>
<keyword evidence="5" id="KW-0472">Membrane</keyword>
<dbReference type="STRING" id="63057.A0A2P5DV30"/>
<dbReference type="PANTHER" id="PTHR23130">
    <property type="entry name" value="CYTOCHROME B561 AND DOMON DOMAIN-CONTAINING PROTEIN"/>
    <property type="match status" value="1"/>
</dbReference>
<dbReference type="InParanoid" id="A0A2P5DV30"/>
<evidence type="ECO:0000256" key="5">
    <source>
        <dbReference type="ARBA" id="ARBA00023136"/>
    </source>
</evidence>
<proteinExistence type="predicted"/>
<dbReference type="InterPro" id="IPR005018">
    <property type="entry name" value="DOMON_domain"/>
</dbReference>
<evidence type="ECO:0000256" key="3">
    <source>
        <dbReference type="ARBA" id="ARBA00022729"/>
    </source>
</evidence>
<keyword evidence="2" id="KW-0813">Transport</keyword>
<feature type="chain" id="PRO_5015116243" evidence="6">
    <location>
        <begin position="24"/>
        <end position="188"/>
    </location>
</feature>